<keyword evidence="2" id="KW-1133">Transmembrane helix</keyword>
<evidence type="ECO:0000256" key="2">
    <source>
        <dbReference type="SAM" id="Phobius"/>
    </source>
</evidence>
<keyword evidence="10" id="KW-1185">Reference proteome</keyword>
<dbReference type="Proteomes" id="UP000663823">
    <property type="component" value="Unassembled WGS sequence"/>
</dbReference>
<dbReference type="InterPro" id="IPR022272">
    <property type="entry name" value="Lipocalin_CS"/>
</dbReference>
<evidence type="ECO:0000313" key="6">
    <source>
        <dbReference type="EMBL" id="CAF1537151.1"/>
    </source>
</evidence>
<name>A0A815VL67_9BILA</name>
<comment type="caution">
    <text evidence="6">The sequence shown here is derived from an EMBL/GenBank/DDBJ whole genome shotgun (WGS) entry which is preliminary data.</text>
</comment>
<dbReference type="PANTHER" id="PTHR10612">
    <property type="entry name" value="APOLIPOPROTEIN D"/>
    <property type="match status" value="1"/>
</dbReference>
<dbReference type="GO" id="GO:0000302">
    <property type="term" value="P:response to reactive oxygen species"/>
    <property type="evidence" value="ECO:0007669"/>
    <property type="project" value="TreeGrafter"/>
</dbReference>
<dbReference type="Proteomes" id="UP000663836">
    <property type="component" value="Unassembled WGS sequence"/>
</dbReference>
<organism evidence="6 10">
    <name type="scientific">Rotaria sordida</name>
    <dbReference type="NCBI Taxonomy" id="392033"/>
    <lineage>
        <taxon>Eukaryota</taxon>
        <taxon>Metazoa</taxon>
        <taxon>Spiralia</taxon>
        <taxon>Gnathifera</taxon>
        <taxon>Rotifera</taxon>
        <taxon>Eurotatoria</taxon>
        <taxon>Bdelloidea</taxon>
        <taxon>Philodinida</taxon>
        <taxon>Philodinidae</taxon>
        <taxon>Rotaria</taxon>
    </lineage>
</organism>
<evidence type="ECO:0000313" key="4">
    <source>
        <dbReference type="EMBL" id="CAF1257808.1"/>
    </source>
</evidence>
<dbReference type="EMBL" id="CAJNOT010003102">
    <property type="protein sequence ID" value="CAF1364176.1"/>
    <property type="molecule type" value="Genomic_DNA"/>
</dbReference>
<evidence type="ECO:0000313" key="9">
    <source>
        <dbReference type="EMBL" id="CAF3910986.1"/>
    </source>
</evidence>
<sequence>MECTIPSFSNLTVQSNFNLQQFLGRWYEIKWLSDEYHNESSIWRDYSQLFQFENNSNQRLLVFGKARLINEENCFSFGPWLIVANNSAKMIVETRDLNSTTKLNWPYVILSTDYINYALIYGCMSKNYIQDNPCDDSIVWIFSRKNSLSDEYLNPLHNIIENILCINLTKLEKTPHSEKSCYDLPSLGLKIYPMNIIIFIILPILYLFLIYK</sequence>
<keyword evidence="2" id="KW-0472">Membrane</keyword>
<dbReference type="PROSITE" id="PS00213">
    <property type="entry name" value="LIPOCALIN"/>
    <property type="match status" value="1"/>
</dbReference>
<evidence type="ECO:0000313" key="3">
    <source>
        <dbReference type="EMBL" id="CAF1256771.1"/>
    </source>
</evidence>
<comment type="similarity">
    <text evidence="1">Belongs to the calycin superfamily. Lipocalin family.</text>
</comment>
<reference evidence="6" key="1">
    <citation type="submission" date="2021-02" db="EMBL/GenBank/DDBJ databases">
        <authorList>
            <person name="Nowell W R."/>
        </authorList>
    </citation>
    <scope>NUCLEOTIDE SEQUENCE</scope>
</reference>
<dbReference type="EMBL" id="CAJOAX010002738">
    <property type="protein sequence ID" value="CAF3816067.1"/>
    <property type="molecule type" value="Genomic_DNA"/>
</dbReference>
<feature type="transmembrane region" description="Helical" evidence="2">
    <location>
        <begin position="191"/>
        <end position="211"/>
    </location>
</feature>
<dbReference type="Proteomes" id="UP000663854">
    <property type="component" value="Unassembled WGS sequence"/>
</dbReference>
<dbReference type="GO" id="GO:0006629">
    <property type="term" value="P:lipid metabolic process"/>
    <property type="evidence" value="ECO:0007669"/>
    <property type="project" value="TreeGrafter"/>
</dbReference>
<dbReference type="Proteomes" id="UP000663870">
    <property type="component" value="Unassembled WGS sequence"/>
</dbReference>
<evidence type="ECO:0000313" key="5">
    <source>
        <dbReference type="EMBL" id="CAF1364176.1"/>
    </source>
</evidence>
<accession>A0A815VL67</accession>
<keyword evidence="2" id="KW-0812">Transmembrane</keyword>
<proteinExistence type="inferred from homology"/>
<dbReference type="GO" id="GO:0005737">
    <property type="term" value="C:cytoplasm"/>
    <property type="evidence" value="ECO:0007669"/>
    <property type="project" value="TreeGrafter"/>
</dbReference>
<dbReference type="EMBL" id="CAJOBD010002833">
    <property type="protein sequence ID" value="CAF3910986.1"/>
    <property type="molecule type" value="Genomic_DNA"/>
</dbReference>
<gene>
    <name evidence="9" type="ORF">JBS370_LOCUS21398</name>
    <name evidence="6" type="ORF">JXQ802_LOCUS42682</name>
    <name evidence="7" type="ORF">JXQ802_LOCUS42756</name>
    <name evidence="8" type="ORF">OTI717_LOCUS19118</name>
    <name evidence="3" type="ORF">PYM288_LOCUS27664</name>
    <name evidence="4" type="ORF">PYM288_LOCUS27715</name>
    <name evidence="5" type="ORF">ZHD862_LOCUS31239</name>
</gene>
<dbReference type="PANTHER" id="PTHR10612:SF34">
    <property type="entry name" value="APOLIPOPROTEIN D"/>
    <property type="match status" value="1"/>
</dbReference>
<dbReference type="AlphaFoldDB" id="A0A815VL67"/>
<dbReference type="SUPFAM" id="SSF50814">
    <property type="entry name" value="Lipocalins"/>
    <property type="match status" value="1"/>
</dbReference>
<dbReference type="InterPro" id="IPR022271">
    <property type="entry name" value="Lipocalin_ApoD"/>
</dbReference>
<evidence type="ECO:0008006" key="11">
    <source>
        <dbReference type="Google" id="ProtNLM"/>
    </source>
</evidence>
<dbReference type="EMBL" id="CAJNOL010002939">
    <property type="protein sequence ID" value="CAF1538235.1"/>
    <property type="molecule type" value="Genomic_DNA"/>
</dbReference>
<dbReference type="Proteomes" id="UP000663864">
    <property type="component" value="Unassembled WGS sequence"/>
</dbReference>
<dbReference type="EMBL" id="CAJNOL010002919">
    <property type="protein sequence ID" value="CAF1537151.1"/>
    <property type="molecule type" value="Genomic_DNA"/>
</dbReference>
<dbReference type="InterPro" id="IPR012674">
    <property type="entry name" value="Calycin"/>
</dbReference>
<evidence type="ECO:0000313" key="8">
    <source>
        <dbReference type="EMBL" id="CAF3816067.1"/>
    </source>
</evidence>
<dbReference type="GO" id="GO:0008289">
    <property type="term" value="F:lipid binding"/>
    <property type="evidence" value="ECO:0007669"/>
    <property type="project" value="UniProtKB-KW"/>
</dbReference>
<dbReference type="PIRSF" id="PIRSF036893">
    <property type="entry name" value="Lipocalin_ApoD"/>
    <property type="match status" value="1"/>
</dbReference>
<protein>
    <recommendedName>
        <fullName evidence="11">Lipocalin/cytosolic fatty-acid binding domain-containing protein</fullName>
    </recommendedName>
</protein>
<evidence type="ECO:0000313" key="7">
    <source>
        <dbReference type="EMBL" id="CAF1538235.1"/>
    </source>
</evidence>
<dbReference type="EMBL" id="CAJNOH010001877">
    <property type="protein sequence ID" value="CAF1257808.1"/>
    <property type="molecule type" value="Genomic_DNA"/>
</dbReference>
<dbReference type="Gene3D" id="2.40.128.20">
    <property type="match status" value="1"/>
</dbReference>
<dbReference type="EMBL" id="CAJNOH010001862">
    <property type="protein sequence ID" value="CAF1256771.1"/>
    <property type="molecule type" value="Genomic_DNA"/>
</dbReference>
<evidence type="ECO:0000256" key="1">
    <source>
        <dbReference type="PIRNR" id="PIRNR036893"/>
    </source>
</evidence>
<evidence type="ECO:0000313" key="10">
    <source>
        <dbReference type="Proteomes" id="UP000663870"/>
    </source>
</evidence>